<dbReference type="PROSITE" id="PS00028">
    <property type="entry name" value="ZINC_FINGER_C2H2_1"/>
    <property type="match status" value="3"/>
</dbReference>
<dbReference type="SMART" id="SM00355">
    <property type="entry name" value="ZnF_C2H2"/>
    <property type="match status" value="3"/>
</dbReference>
<dbReference type="GO" id="GO:0003700">
    <property type="term" value="F:DNA-binding transcription factor activity"/>
    <property type="evidence" value="ECO:0007669"/>
    <property type="project" value="InterPro"/>
</dbReference>
<feature type="region of interest" description="Disordered" evidence="8">
    <location>
        <begin position="128"/>
        <end position="186"/>
    </location>
</feature>
<organism evidence="10 11">
    <name type="scientific">Ficus carica</name>
    <name type="common">Common fig</name>
    <dbReference type="NCBI Taxonomy" id="3494"/>
    <lineage>
        <taxon>Eukaryota</taxon>
        <taxon>Viridiplantae</taxon>
        <taxon>Streptophyta</taxon>
        <taxon>Embryophyta</taxon>
        <taxon>Tracheophyta</taxon>
        <taxon>Spermatophyta</taxon>
        <taxon>Magnoliopsida</taxon>
        <taxon>eudicotyledons</taxon>
        <taxon>Gunneridae</taxon>
        <taxon>Pentapetalae</taxon>
        <taxon>rosids</taxon>
        <taxon>fabids</taxon>
        <taxon>Rosales</taxon>
        <taxon>Moraceae</taxon>
        <taxon>Ficeae</taxon>
        <taxon>Ficus</taxon>
    </lineage>
</organism>
<keyword evidence="3 7" id="KW-0863">Zinc-finger</keyword>
<keyword evidence="6" id="KW-0804">Transcription</keyword>
<evidence type="ECO:0000256" key="3">
    <source>
        <dbReference type="ARBA" id="ARBA00022771"/>
    </source>
</evidence>
<keyword evidence="1" id="KW-0479">Metal-binding</keyword>
<comment type="caution">
    <text evidence="10">The sequence shown here is derived from an EMBL/GenBank/DDBJ whole genome shotgun (WGS) entry which is preliminary data.</text>
</comment>
<evidence type="ECO:0000256" key="7">
    <source>
        <dbReference type="PROSITE-ProRule" id="PRU00042"/>
    </source>
</evidence>
<accession>A0AA88CMU8</accession>
<keyword evidence="4" id="KW-0862">Zinc</keyword>
<dbReference type="SUPFAM" id="SSF57667">
    <property type="entry name" value="beta-beta-alpha zinc fingers"/>
    <property type="match status" value="2"/>
</dbReference>
<reference evidence="10" key="1">
    <citation type="submission" date="2023-07" db="EMBL/GenBank/DDBJ databases">
        <title>draft genome sequence of fig (Ficus carica).</title>
        <authorList>
            <person name="Takahashi T."/>
            <person name="Nishimura K."/>
        </authorList>
    </citation>
    <scope>NUCLEOTIDE SEQUENCE</scope>
</reference>
<name>A0AA88CMU8_FICCA</name>
<keyword evidence="2" id="KW-0677">Repeat</keyword>
<dbReference type="PANTHER" id="PTHR45988:SF18">
    <property type="entry name" value="C2H2-TYPE ZINC FINGER FAMILY PROTEIN"/>
    <property type="match status" value="1"/>
</dbReference>
<evidence type="ECO:0000256" key="4">
    <source>
        <dbReference type="ARBA" id="ARBA00022833"/>
    </source>
</evidence>
<dbReference type="Pfam" id="PF13912">
    <property type="entry name" value="zf-C2H2_6"/>
    <property type="match status" value="3"/>
</dbReference>
<dbReference type="GO" id="GO:0008270">
    <property type="term" value="F:zinc ion binding"/>
    <property type="evidence" value="ECO:0007669"/>
    <property type="project" value="UniProtKB-KW"/>
</dbReference>
<dbReference type="AlphaFoldDB" id="A0AA88CMU8"/>
<evidence type="ECO:0000313" key="10">
    <source>
        <dbReference type="EMBL" id="GMN27668.1"/>
    </source>
</evidence>
<dbReference type="InterPro" id="IPR013087">
    <property type="entry name" value="Znf_C2H2_type"/>
</dbReference>
<dbReference type="PANTHER" id="PTHR45988">
    <property type="entry name" value="C2H2 TYPE ZINC FINGER TRANSCRIPTION FACTOR FAMILY-RELATED"/>
    <property type="match status" value="1"/>
</dbReference>
<keyword evidence="5" id="KW-0805">Transcription regulation</keyword>
<dbReference type="GO" id="GO:0000976">
    <property type="term" value="F:transcription cis-regulatory region binding"/>
    <property type="evidence" value="ECO:0007669"/>
    <property type="project" value="TreeGrafter"/>
</dbReference>
<evidence type="ECO:0000256" key="6">
    <source>
        <dbReference type="ARBA" id="ARBA00023163"/>
    </source>
</evidence>
<dbReference type="GO" id="GO:0005634">
    <property type="term" value="C:nucleus"/>
    <property type="evidence" value="ECO:0007669"/>
    <property type="project" value="TreeGrafter"/>
</dbReference>
<feature type="domain" description="C2H2-type" evidence="9">
    <location>
        <begin position="295"/>
        <end position="322"/>
    </location>
</feature>
<dbReference type="Gene3D" id="3.30.160.60">
    <property type="entry name" value="Classic Zinc Finger"/>
    <property type="match status" value="1"/>
</dbReference>
<feature type="compositionally biased region" description="Basic and acidic residues" evidence="8">
    <location>
        <begin position="339"/>
        <end position="358"/>
    </location>
</feature>
<evidence type="ECO:0000256" key="5">
    <source>
        <dbReference type="ARBA" id="ARBA00023015"/>
    </source>
</evidence>
<feature type="region of interest" description="Disordered" evidence="8">
    <location>
        <begin position="324"/>
        <end position="383"/>
    </location>
</feature>
<feature type="domain" description="C2H2-type" evidence="9">
    <location>
        <begin position="42"/>
        <end position="69"/>
    </location>
</feature>
<evidence type="ECO:0000259" key="9">
    <source>
        <dbReference type="PROSITE" id="PS50157"/>
    </source>
</evidence>
<proteinExistence type="predicted"/>
<feature type="compositionally biased region" description="Polar residues" evidence="8">
    <location>
        <begin position="176"/>
        <end position="185"/>
    </location>
</feature>
<dbReference type="InterPro" id="IPR044653">
    <property type="entry name" value="AZF1/2/3-like"/>
</dbReference>
<evidence type="ECO:0000313" key="11">
    <source>
        <dbReference type="Proteomes" id="UP001187192"/>
    </source>
</evidence>
<keyword evidence="11" id="KW-1185">Reference proteome</keyword>
<dbReference type="PROSITE" id="PS50157">
    <property type="entry name" value="ZINC_FINGER_C2H2_2"/>
    <property type="match status" value="3"/>
</dbReference>
<dbReference type="InterPro" id="IPR036236">
    <property type="entry name" value="Znf_C2H2_sf"/>
</dbReference>
<evidence type="ECO:0000256" key="1">
    <source>
        <dbReference type="ARBA" id="ARBA00022723"/>
    </source>
</evidence>
<sequence length="383" mass="42589">MVYTNILHLSPDSMGIKGAVGRYRGVSLTTNFRNHHQDQEPFVCPVCNKRYKLGKALGGHKRTHNLPPKKNKIVKTVMKPSNKRKGIDFADEESKVREVEDEPICPLCEKSFPSKKSLFGHMRAHPDRGWRGIQPPPHQPAPVRSASSSISTRDHMINTVDEFSSDTPKRRVVMLSSDSPETSPSDLDLAKYMKQGNWSVTAKRGSRKSCSSSPSSSTASNFTDILGMESSMKEAVIDLMLLGQHKPRSLLLSTLHNIENKNKNRRKKMKLVDREQEAEGTMLTTSKAKVGCRLYICSDCKMSFPSYQALGGHRSSHRKKNIKINNHLSGSDGDDDDDSLHSSDEKAATDDKDNDGSDRSSGQKGGIKIVLDFDLNELPPSED</sequence>
<protein>
    <recommendedName>
        <fullName evidence="9">C2H2-type domain-containing protein</fullName>
    </recommendedName>
</protein>
<evidence type="ECO:0000256" key="8">
    <source>
        <dbReference type="SAM" id="MobiDB-lite"/>
    </source>
</evidence>
<evidence type="ECO:0000256" key="2">
    <source>
        <dbReference type="ARBA" id="ARBA00022737"/>
    </source>
</evidence>
<dbReference type="Proteomes" id="UP001187192">
    <property type="component" value="Unassembled WGS sequence"/>
</dbReference>
<gene>
    <name evidence="10" type="ORF">TIFTF001_001756</name>
</gene>
<dbReference type="EMBL" id="BTGU01000002">
    <property type="protein sequence ID" value="GMN27668.1"/>
    <property type="molecule type" value="Genomic_DNA"/>
</dbReference>
<feature type="domain" description="C2H2-type" evidence="9">
    <location>
        <begin position="103"/>
        <end position="125"/>
    </location>
</feature>